<dbReference type="Proteomes" id="UP000790347">
    <property type="component" value="Unassembled WGS sequence"/>
</dbReference>
<dbReference type="EMBL" id="ASGP02000002">
    <property type="protein sequence ID" value="KAH9522868.1"/>
    <property type="molecule type" value="Genomic_DNA"/>
</dbReference>
<dbReference type="AlphaFoldDB" id="A0A922I7R4"/>
<protein>
    <submittedName>
        <fullName evidence="1">Uncharacterized protein</fullName>
    </submittedName>
</protein>
<comment type="caution">
    <text evidence="1">The sequence shown here is derived from an EMBL/GenBank/DDBJ whole genome shotgun (WGS) entry which is preliminary data.</text>
</comment>
<reference evidence="1" key="1">
    <citation type="submission" date="2013-05" db="EMBL/GenBank/DDBJ databases">
        <authorList>
            <person name="Yim A.K.Y."/>
            <person name="Chan T.F."/>
            <person name="Ji K.M."/>
            <person name="Liu X.Y."/>
            <person name="Zhou J.W."/>
            <person name="Li R.Q."/>
            <person name="Yang K.Y."/>
            <person name="Li J."/>
            <person name="Li M."/>
            <person name="Law P.T.W."/>
            <person name="Wu Y.L."/>
            <person name="Cai Z.L."/>
            <person name="Qin H."/>
            <person name="Bao Y."/>
            <person name="Leung R.K.K."/>
            <person name="Ng P.K.S."/>
            <person name="Zou J."/>
            <person name="Zhong X.J."/>
            <person name="Ran P.X."/>
            <person name="Zhong N.S."/>
            <person name="Liu Z.G."/>
            <person name="Tsui S.K.W."/>
        </authorList>
    </citation>
    <scope>NUCLEOTIDE SEQUENCE</scope>
    <source>
        <strain evidence="1">Derf</strain>
        <tissue evidence="1">Whole organism</tissue>
    </source>
</reference>
<organism evidence="1 2">
    <name type="scientific">Dermatophagoides farinae</name>
    <name type="common">American house dust mite</name>
    <dbReference type="NCBI Taxonomy" id="6954"/>
    <lineage>
        <taxon>Eukaryota</taxon>
        <taxon>Metazoa</taxon>
        <taxon>Ecdysozoa</taxon>
        <taxon>Arthropoda</taxon>
        <taxon>Chelicerata</taxon>
        <taxon>Arachnida</taxon>
        <taxon>Acari</taxon>
        <taxon>Acariformes</taxon>
        <taxon>Sarcoptiformes</taxon>
        <taxon>Astigmata</taxon>
        <taxon>Psoroptidia</taxon>
        <taxon>Analgoidea</taxon>
        <taxon>Pyroglyphidae</taxon>
        <taxon>Dermatophagoidinae</taxon>
        <taxon>Dermatophagoides</taxon>
    </lineage>
</organism>
<accession>A0A922I7R4</accession>
<evidence type="ECO:0000313" key="2">
    <source>
        <dbReference type="Proteomes" id="UP000790347"/>
    </source>
</evidence>
<proteinExistence type="predicted"/>
<gene>
    <name evidence="1" type="ORF">DERF_006422</name>
</gene>
<evidence type="ECO:0000313" key="1">
    <source>
        <dbReference type="EMBL" id="KAH9522868.1"/>
    </source>
</evidence>
<reference evidence="1" key="2">
    <citation type="journal article" date="2022" name="Res Sq">
        <title>Comparative Genomics Reveals Insights into the Divergent Evolution of Astigmatic Mites and Household Pest Adaptations.</title>
        <authorList>
            <person name="Xiong Q."/>
            <person name="Wan A.T.-Y."/>
            <person name="Liu X.-Y."/>
            <person name="Fung C.S.-H."/>
            <person name="Xiao X."/>
            <person name="Malainual N."/>
            <person name="Hou J."/>
            <person name="Wang L."/>
            <person name="Wang M."/>
            <person name="Yang K."/>
            <person name="Cui Y."/>
            <person name="Leung E."/>
            <person name="Nong W."/>
            <person name="Shin S.-K."/>
            <person name="Au S."/>
            <person name="Jeong K.Y."/>
            <person name="Chew F.T."/>
            <person name="Hui J."/>
            <person name="Leung T.F."/>
            <person name="Tungtrongchitr A."/>
            <person name="Zhong N."/>
            <person name="Liu Z."/>
            <person name="Tsui S."/>
        </authorList>
    </citation>
    <scope>NUCLEOTIDE SEQUENCE</scope>
    <source>
        <strain evidence="1">Derf</strain>
        <tissue evidence="1">Whole organism</tissue>
    </source>
</reference>
<keyword evidence="2" id="KW-1185">Reference proteome</keyword>
<name>A0A922I7R4_DERFA</name>
<sequence>MKRKEKNRHGSSSYNDDDPCCIIWFCNSGLRHYYYRLYRWYRFCSGNSTSNKREIINDDIYGCHLVTFQHSLIHSLTQLTYTQND</sequence>